<dbReference type="AlphaFoldDB" id="U6MIM1"/>
<feature type="region of interest" description="Disordered" evidence="1">
    <location>
        <begin position="69"/>
        <end position="113"/>
    </location>
</feature>
<evidence type="ECO:0000256" key="1">
    <source>
        <dbReference type="SAM" id="MobiDB-lite"/>
    </source>
</evidence>
<feature type="compositionally biased region" description="Low complexity" evidence="1">
    <location>
        <begin position="25"/>
        <end position="37"/>
    </location>
</feature>
<dbReference type="RefSeq" id="XP_013440285.1">
    <property type="nucleotide sequence ID" value="XM_013584831.1"/>
</dbReference>
<protein>
    <submittedName>
        <fullName evidence="2">Uncharacterized protein</fullName>
    </submittedName>
</protein>
<proteinExistence type="predicted"/>
<feature type="region of interest" description="Disordered" evidence="1">
    <location>
        <begin position="22"/>
        <end position="47"/>
    </location>
</feature>
<sequence>EAGGAGESSGEATVEALGSCCSGKASAADPEPESSAARPGASKLFPSDILHSPQQQQLRAAAAAASRCSSSSYALQQQRSSSRDRRRPGASEGPPALFGLRPPRTSREFPTGKLWPLRCARAKPRSD</sequence>
<evidence type="ECO:0000313" key="2">
    <source>
        <dbReference type="EMBL" id="CDJ62923.1"/>
    </source>
</evidence>
<reference evidence="2" key="2">
    <citation type="submission" date="2013-10" db="EMBL/GenBank/DDBJ databases">
        <authorList>
            <person name="Aslett M."/>
        </authorList>
    </citation>
    <scope>NUCLEOTIDE SEQUENCE [LARGE SCALE GENOMIC DNA]</scope>
    <source>
        <strain evidence="2">Houghton</strain>
    </source>
</reference>
<keyword evidence="3" id="KW-1185">Reference proteome</keyword>
<organism evidence="2 3">
    <name type="scientific">Eimeria necatrix</name>
    <dbReference type="NCBI Taxonomy" id="51315"/>
    <lineage>
        <taxon>Eukaryota</taxon>
        <taxon>Sar</taxon>
        <taxon>Alveolata</taxon>
        <taxon>Apicomplexa</taxon>
        <taxon>Conoidasida</taxon>
        <taxon>Coccidia</taxon>
        <taxon>Eucoccidiorida</taxon>
        <taxon>Eimeriorina</taxon>
        <taxon>Eimeriidae</taxon>
        <taxon>Eimeria</taxon>
    </lineage>
</organism>
<gene>
    <name evidence="2" type="ORF">ENH_00029300</name>
</gene>
<name>U6MIM1_9EIME</name>
<reference evidence="2" key="1">
    <citation type="submission" date="2013-10" db="EMBL/GenBank/DDBJ databases">
        <title>Genomic analysis of the causative agents of coccidiosis in chickens.</title>
        <authorList>
            <person name="Reid A.J."/>
            <person name="Blake D."/>
            <person name="Billington K."/>
            <person name="Browne H."/>
            <person name="Dunn M."/>
            <person name="Hung S."/>
            <person name="Kawahara F."/>
            <person name="Miranda-Saavedra D."/>
            <person name="Mourier T."/>
            <person name="Nagra H."/>
            <person name="Otto T.D."/>
            <person name="Rawlings N."/>
            <person name="Sanchez A."/>
            <person name="Sanders M."/>
            <person name="Subramaniam C."/>
            <person name="Tay Y."/>
            <person name="Dear P."/>
            <person name="Doerig C."/>
            <person name="Gruber A."/>
            <person name="Parkinson J."/>
            <person name="Shirley M."/>
            <person name="Wan K.L."/>
            <person name="Berriman M."/>
            <person name="Tomley F."/>
            <person name="Pain A."/>
        </authorList>
    </citation>
    <scope>NUCLEOTIDE SEQUENCE [LARGE SCALE GENOMIC DNA]</scope>
    <source>
        <strain evidence="2">Houghton</strain>
    </source>
</reference>
<dbReference type="GeneID" id="25473095"/>
<feature type="non-terminal residue" evidence="2">
    <location>
        <position position="1"/>
    </location>
</feature>
<evidence type="ECO:0000313" key="3">
    <source>
        <dbReference type="Proteomes" id="UP000030754"/>
    </source>
</evidence>
<dbReference type="VEuPathDB" id="ToxoDB:ENH_00029300"/>
<dbReference type="Proteomes" id="UP000030754">
    <property type="component" value="Unassembled WGS sequence"/>
</dbReference>
<dbReference type="EMBL" id="HG722638">
    <property type="protein sequence ID" value="CDJ62923.1"/>
    <property type="molecule type" value="Genomic_DNA"/>
</dbReference>
<accession>U6MIM1</accession>
<feature type="compositionally biased region" description="Low complexity" evidence="1">
    <location>
        <begin position="69"/>
        <end position="80"/>
    </location>
</feature>